<organism evidence="2 3">
    <name type="scientific">Roseomonas fluvialis</name>
    <dbReference type="NCBI Taxonomy" id="1750527"/>
    <lineage>
        <taxon>Bacteria</taxon>
        <taxon>Pseudomonadati</taxon>
        <taxon>Pseudomonadota</taxon>
        <taxon>Alphaproteobacteria</taxon>
        <taxon>Acetobacterales</taxon>
        <taxon>Roseomonadaceae</taxon>
        <taxon>Roseomonas</taxon>
    </lineage>
</organism>
<comment type="similarity">
    <text evidence="1">Belongs to the UPF0065 (bug) family.</text>
</comment>
<dbReference type="EMBL" id="AP025637">
    <property type="protein sequence ID" value="BDG75206.1"/>
    <property type="molecule type" value="Genomic_DNA"/>
</dbReference>
<dbReference type="Pfam" id="PF03401">
    <property type="entry name" value="TctC"/>
    <property type="match status" value="1"/>
</dbReference>
<dbReference type="InterPro" id="IPR042100">
    <property type="entry name" value="Bug_dom1"/>
</dbReference>
<protein>
    <submittedName>
        <fullName evidence="2">MFS transporter</fullName>
    </submittedName>
</protein>
<gene>
    <name evidence="2" type="ORF">Rmf_51350</name>
</gene>
<sequence>MLRRRIVLAAGLSLPELARAQGFPPRPVRIVVPFPAGGPTDAIARMVAQQLEAAWSQSVVVDNRPGAGGSTGSAIVARAAPDGLTLLVTANSHAINPSVLRNLPFDTVRDFTAICRLADAPFLLVAHPGLGARTLPEFVAAVRAKPGQLNYSSAGHGTGNHLTMERLKQAAGLDITHIPFNGAAPATTALLSGQVQALVNNLVNSLPHIAEGKMVPIAIGSAERQAVLPDVVPFAENYPGFLSMNWYGAFGPAGMSTALVEQINGAMSRAVRMPVVAERLRAQGISPAGGPAEAFGREVTTEVAEWGRVTRAAGIQPE</sequence>
<dbReference type="SUPFAM" id="SSF53850">
    <property type="entry name" value="Periplasmic binding protein-like II"/>
    <property type="match status" value="1"/>
</dbReference>
<reference evidence="2 3" key="1">
    <citation type="journal article" date="2016" name="Microbes Environ.">
        <title>Phylogenetically diverse aerobic anoxygenic phototrophic bacteria isolated from epilithic biofilms in Tama river, Japan.</title>
        <authorList>
            <person name="Hirose S."/>
            <person name="Matsuura K."/>
            <person name="Haruta S."/>
        </authorList>
    </citation>
    <scope>NUCLEOTIDE SEQUENCE [LARGE SCALE GENOMIC DNA]</scope>
    <source>
        <strain evidence="2 3">S08</strain>
    </source>
</reference>
<evidence type="ECO:0000313" key="3">
    <source>
        <dbReference type="Proteomes" id="UP000831327"/>
    </source>
</evidence>
<dbReference type="Gene3D" id="3.40.190.150">
    <property type="entry name" value="Bordetella uptake gene, domain 1"/>
    <property type="match status" value="1"/>
</dbReference>
<dbReference type="Gene3D" id="3.40.190.10">
    <property type="entry name" value="Periplasmic binding protein-like II"/>
    <property type="match status" value="1"/>
</dbReference>
<dbReference type="RefSeq" id="WP_244457296.1">
    <property type="nucleotide sequence ID" value="NZ_AP025637.1"/>
</dbReference>
<dbReference type="PIRSF" id="PIRSF017082">
    <property type="entry name" value="YflP"/>
    <property type="match status" value="1"/>
</dbReference>
<dbReference type="Proteomes" id="UP000831327">
    <property type="component" value="Chromosome"/>
</dbReference>
<dbReference type="CDD" id="cd13578">
    <property type="entry name" value="PBP2_Bug27"/>
    <property type="match status" value="1"/>
</dbReference>
<proteinExistence type="inferred from homology"/>
<dbReference type="PANTHER" id="PTHR42928">
    <property type="entry name" value="TRICARBOXYLATE-BINDING PROTEIN"/>
    <property type="match status" value="1"/>
</dbReference>
<accession>A0ABM7Y9M4</accession>
<dbReference type="PANTHER" id="PTHR42928:SF5">
    <property type="entry name" value="BLR1237 PROTEIN"/>
    <property type="match status" value="1"/>
</dbReference>
<keyword evidence="3" id="KW-1185">Reference proteome</keyword>
<name>A0ABM7Y9M4_9PROT</name>
<evidence type="ECO:0000256" key="1">
    <source>
        <dbReference type="ARBA" id="ARBA00006987"/>
    </source>
</evidence>
<evidence type="ECO:0000313" key="2">
    <source>
        <dbReference type="EMBL" id="BDG75206.1"/>
    </source>
</evidence>
<dbReference type="InterPro" id="IPR005064">
    <property type="entry name" value="BUG"/>
</dbReference>